<feature type="domain" description="Alpha-L-rhamnosidase six-hairpin glycosidase" evidence="6">
    <location>
        <begin position="402"/>
        <end position="750"/>
    </location>
</feature>
<dbReference type="InterPro" id="IPR016007">
    <property type="entry name" value="Alpha_rhamnosid"/>
</dbReference>
<reference evidence="8 9" key="1">
    <citation type="submission" date="2023-07" db="EMBL/GenBank/DDBJ databases">
        <title>Genomic Encyclopedia of Type Strains, Phase IV (KMG-IV): sequencing the most valuable type-strain genomes for metagenomic binning, comparative biology and taxonomic classification.</title>
        <authorList>
            <person name="Goeker M."/>
        </authorList>
    </citation>
    <scope>NUCLEOTIDE SEQUENCE [LARGE SCALE GENOMIC DNA]</scope>
    <source>
        <strain evidence="8 9">DSM 105143</strain>
    </source>
</reference>
<dbReference type="GO" id="GO:0030596">
    <property type="term" value="F:alpha-L-rhamnosidase activity"/>
    <property type="evidence" value="ECO:0007669"/>
    <property type="project" value="UniProtKB-EC"/>
</dbReference>
<dbReference type="RefSeq" id="WP_307122353.1">
    <property type="nucleotide sequence ID" value="NZ_JAUSTM010000019.1"/>
</dbReference>
<comment type="catalytic activity">
    <reaction evidence="1">
        <text>Hydrolysis of terminal non-reducing alpha-L-rhamnose residues in alpha-L-rhamnosides.</text>
        <dbReference type="EC" id="3.2.1.40"/>
    </reaction>
</comment>
<keyword evidence="9" id="KW-1185">Reference proteome</keyword>
<feature type="domain" description="Bacterial alpha-L-rhamnosidase N-terminal" evidence="5">
    <location>
        <begin position="132"/>
        <end position="267"/>
    </location>
</feature>
<dbReference type="Pfam" id="PF05592">
    <property type="entry name" value="Bac_rhamnosid"/>
    <property type="match status" value="1"/>
</dbReference>
<dbReference type="InterPro" id="IPR008928">
    <property type="entry name" value="6-hairpin_glycosidase_sf"/>
</dbReference>
<dbReference type="SUPFAM" id="SSF48208">
    <property type="entry name" value="Six-hairpin glycosidases"/>
    <property type="match status" value="1"/>
</dbReference>
<evidence type="ECO:0000259" key="5">
    <source>
        <dbReference type="Pfam" id="PF08531"/>
    </source>
</evidence>
<dbReference type="Gene3D" id="2.60.120.260">
    <property type="entry name" value="Galactose-binding domain-like"/>
    <property type="match status" value="2"/>
</dbReference>
<dbReference type="PANTHER" id="PTHR33307:SF6">
    <property type="entry name" value="ALPHA-RHAMNOSIDASE (EUROFUNG)-RELATED"/>
    <property type="match status" value="1"/>
</dbReference>
<evidence type="ECO:0000313" key="9">
    <source>
        <dbReference type="Proteomes" id="UP001223079"/>
    </source>
</evidence>
<evidence type="ECO:0000256" key="2">
    <source>
        <dbReference type="ARBA" id="ARBA00012652"/>
    </source>
</evidence>
<dbReference type="EC" id="3.2.1.40" evidence="2"/>
<evidence type="ECO:0000313" key="8">
    <source>
        <dbReference type="EMBL" id="MDQ0223202.1"/>
    </source>
</evidence>
<dbReference type="PANTHER" id="PTHR33307">
    <property type="entry name" value="ALPHA-RHAMNOSIDASE (EUROFUNG)"/>
    <property type="match status" value="1"/>
</dbReference>
<dbReference type="Proteomes" id="UP001223079">
    <property type="component" value="Unassembled WGS sequence"/>
</dbReference>
<name>A0ABT9YTI5_9STRE</name>
<evidence type="ECO:0000259" key="7">
    <source>
        <dbReference type="Pfam" id="PF17390"/>
    </source>
</evidence>
<dbReference type="Gene3D" id="2.60.420.10">
    <property type="entry name" value="Maltose phosphorylase, domain 3"/>
    <property type="match status" value="1"/>
</dbReference>
<dbReference type="InterPro" id="IPR008902">
    <property type="entry name" value="Rhamnosid_concanavalin"/>
</dbReference>
<protein>
    <recommendedName>
        <fullName evidence="2">alpha-L-rhamnosidase</fullName>
        <ecNumber evidence="2">3.2.1.40</ecNumber>
    </recommendedName>
</protein>
<dbReference type="Pfam" id="PF08531">
    <property type="entry name" value="Bac_rhamnosid_N"/>
    <property type="match status" value="1"/>
</dbReference>
<dbReference type="Pfam" id="PF17389">
    <property type="entry name" value="Bac_rhamnosid6H"/>
    <property type="match status" value="1"/>
</dbReference>
<dbReference type="Pfam" id="PF17390">
    <property type="entry name" value="Bac_rhamnosid_C"/>
    <property type="match status" value="1"/>
</dbReference>
<evidence type="ECO:0000256" key="1">
    <source>
        <dbReference type="ARBA" id="ARBA00001445"/>
    </source>
</evidence>
<evidence type="ECO:0000259" key="6">
    <source>
        <dbReference type="Pfam" id="PF17389"/>
    </source>
</evidence>
<dbReference type="InterPro" id="IPR013783">
    <property type="entry name" value="Ig-like_fold"/>
</dbReference>
<keyword evidence="8" id="KW-0326">Glycosidase</keyword>
<comment type="caution">
    <text evidence="8">The sequence shown here is derived from an EMBL/GenBank/DDBJ whole genome shotgun (WGS) entry which is preliminary data.</text>
</comment>
<dbReference type="InterPro" id="IPR035396">
    <property type="entry name" value="Bac_rhamnosid6H"/>
</dbReference>
<dbReference type="InterPro" id="IPR012341">
    <property type="entry name" value="6hp_glycosidase-like_sf"/>
</dbReference>
<feature type="domain" description="Alpha-L-rhamnosidase C-terminal" evidence="7">
    <location>
        <begin position="753"/>
        <end position="825"/>
    </location>
</feature>
<dbReference type="EMBL" id="JAUSTM010000019">
    <property type="protein sequence ID" value="MDQ0223202.1"/>
    <property type="molecule type" value="Genomic_DNA"/>
</dbReference>
<dbReference type="PIRSF" id="PIRSF010631">
    <property type="entry name" value="A-rhamnsds"/>
    <property type="match status" value="1"/>
</dbReference>
<sequence>MDISNLKINGMVNPIGFDFSDLRVAWTVENSQASRQAFAKVELSLTEDFEDILYSVEGENLSQTGTRLDYGLQAETRYYVRVTVIDDLGQKAVSKPAFFETAKDENWLGQWITGQESKDTHIVLHKNFDLTKEVSKARLYISGLGLFEARLNGQKIGEEVLTPYYSRYPDEVQFMTFDLTQALAISQNTLEIALGNGWYKGRFGLNGQKENFGSEFKAIAELHITFSDGSKSIIATDQSWSYRLSQTQISDIYDGEDIDFTLSDRELKPVKITSQEGKLLPRYSLPVKEMESLPVKEVIITPAGETVLDFGQNFAGYVAVKSSLPYGTRLLLEFGEILQDGNFNRDNYRSARSEFSFTSDGKERLVKPRFTYFGFRYVRVTGWVGDLTAEDFTGIALYSEMKQTGFIETGHAGVNQLFSNALWGQKSNFIDFPTDCPQRDERLGWTGDAQVFAATASYNMDTAAFYNKFLHDLRTEQVKYDGILPGVIPVFEPERVVFSSVWGDLATILPSVLMEHFGDSSALSQYYPMMKDWVDKVTREDMKRGQRYLYDFGNQLGDWLAMDGRTPQSMEGGTDTYFIGSCYYAASVKMTADAARTLGNEADASFYDDLFEKIQQSILREYFAASGRLVFDTQTAYIVALHTDIYVNKERLITDLRNRLYKDCYKLTGGFVGAPLMCKVFAENGLVDEAFYFLTQPEFPGWMHCVNLGATTIWERWNSVLDDGKLSGKMMNSLNHYAYGSVVEFLYRNVAGFKAKAAGFKTIHFAPLLSAKLRTFKASYSSAYGTYGSSWEIMSDGQVKVTLDVPFNAEAEVDLPDYDGAAIGTVGSGHYEWIYRPTRELRSKFNRNSIVKDWIADSRGKEVVKEQSPLLDYYLMTGNTDFLYESLETLPSKDYMGFTQEEVNRLAEGILAIYEV</sequence>
<dbReference type="InterPro" id="IPR035398">
    <property type="entry name" value="Bac_rhamnosid_C"/>
</dbReference>
<gene>
    <name evidence="8" type="ORF">J2S23_001777</name>
</gene>
<evidence type="ECO:0000256" key="3">
    <source>
        <dbReference type="ARBA" id="ARBA00022801"/>
    </source>
</evidence>
<proteinExistence type="predicted"/>
<dbReference type="InterPro" id="IPR013737">
    <property type="entry name" value="Bac_rhamnosid_N"/>
</dbReference>
<dbReference type="Gene3D" id="1.50.10.10">
    <property type="match status" value="1"/>
</dbReference>
<dbReference type="Gene3D" id="2.60.40.10">
    <property type="entry name" value="Immunoglobulins"/>
    <property type="match status" value="1"/>
</dbReference>
<evidence type="ECO:0000259" key="4">
    <source>
        <dbReference type="Pfam" id="PF05592"/>
    </source>
</evidence>
<keyword evidence="3 8" id="KW-0378">Hydrolase</keyword>
<dbReference type="Pfam" id="PF25788">
    <property type="entry name" value="Ig_Rha78A_N"/>
    <property type="match status" value="1"/>
</dbReference>
<feature type="domain" description="Alpha-L-rhamnosidase concanavalin-like" evidence="4">
    <location>
        <begin position="301"/>
        <end position="397"/>
    </location>
</feature>
<organism evidence="8 9">
    <name type="scientific">Streptococcus moroccensis</name>
    <dbReference type="NCBI Taxonomy" id="1451356"/>
    <lineage>
        <taxon>Bacteria</taxon>
        <taxon>Bacillati</taxon>
        <taxon>Bacillota</taxon>
        <taxon>Bacilli</taxon>
        <taxon>Lactobacillales</taxon>
        <taxon>Streptococcaceae</taxon>
        <taxon>Streptococcus</taxon>
    </lineage>
</organism>
<accession>A0ABT9YTI5</accession>